<dbReference type="GO" id="GO:0003729">
    <property type="term" value="F:mRNA binding"/>
    <property type="evidence" value="ECO:0007669"/>
    <property type="project" value="TreeGrafter"/>
</dbReference>
<dbReference type="GO" id="GO:0006357">
    <property type="term" value="P:regulation of transcription by RNA polymerase II"/>
    <property type="evidence" value="ECO:0007669"/>
    <property type="project" value="InterPro"/>
</dbReference>
<feature type="region of interest" description="Disordered" evidence="1">
    <location>
        <begin position="304"/>
        <end position="403"/>
    </location>
</feature>
<gene>
    <name evidence="4" type="ORF">AGABI1DRAFT_133512</name>
</gene>
<organism evidence="4 5">
    <name type="scientific">Agaricus bisporus var. burnettii (strain JB137-S8 / ATCC MYA-4627 / FGSC 10392)</name>
    <name type="common">White button mushroom</name>
    <dbReference type="NCBI Taxonomy" id="597362"/>
    <lineage>
        <taxon>Eukaryota</taxon>
        <taxon>Fungi</taxon>
        <taxon>Dikarya</taxon>
        <taxon>Basidiomycota</taxon>
        <taxon>Agaricomycotina</taxon>
        <taxon>Agaricomycetes</taxon>
        <taxon>Agaricomycetidae</taxon>
        <taxon>Agaricales</taxon>
        <taxon>Agaricineae</taxon>
        <taxon>Agaricaceae</taxon>
        <taxon>Agaricus</taxon>
    </lineage>
</organism>
<dbReference type="AlphaFoldDB" id="K5WUH3"/>
<dbReference type="InterPro" id="IPR036735">
    <property type="entry name" value="NGN_dom_sf"/>
</dbReference>
<dbReference type="PANTHER" id="PTHR11125">
    <property type="entry name" value="SUPPRESSOR OF TY 5"/>
    <property type="match status" value="1"/>
</dbReference>
<evidence type="ECO:0000259" key="3">
    <source>
        <dbReference type="Pfam" id="PF23042"/>
    </source>
</evidence>
<dbReference type="InterPro" id="IPR005100">
    <property type="entry name" value="NGN-domain"/>
</dbReference>
<dbReference type="InParanoid" id="K5WUH3"/>
<proteinExistence type="predicted"/>
<evidence type="ECO:0000256" key="1">
    <source>
        <dbReference type="SAM" id="MobiDB-lite"/>
    </source>
</evidence>
<protein>
    <submittedName>
        <fullName evidence="4">Uncharacterized protein</fullName>
    </submittedName>
</protein>
<dbReference type="GO" id="GO:0006368">
    <property type="term" value="P:transcription elongation by RNA polymerase II"/>
    <property type="evidence" value="ECO:0007669"/>
    <property type="project" value="TreeGrafter"/>
</dbReference>
<dbReference type="InterPro" id="IPR041973">
    <property type="entry name" value="KOW_Spt5_1"/>
</dbReference>
<dbReference type="KEGG" id="abp:AGABI1DRAFT133512"/>
<sequence length="440" mass="49566">MSQVPLGETNMIENRDMELGCAENTDGTLKDASEIVWYNDPDDEEPMSLSARPDTPMDVDRRLAAPTRQAQNMFLDLEAEVTDEDHSGEEDDAVDEEDINFIDDADGAEDSDPKGLHQLSELNEHPMDHFVEELERVYTTGEPLTASSPTVQSADVDRTILETDEGLWEARVPMGEETKIILKLSAKVFQNEALIPRIPKSIFSRISLPGRIFFESNSLNSVRLLCKGIKGINLNKIAKLVDPTQWVEYLTMPHAGYVPKTDTWVRMKKGIHKGDIAFVGLVDPHSLRAVLLYIPRIDYTPRTRKPELAQDKGKGKEMNIEDVSDSAEESESENESESEIENESESESENEGNGGEEDSEKPEKDSEGEDGAEDQPGVEKEHVVEVSTAQNRKRRQRPPARPLDLYKIHENKLRYYSVVRSDIKQYIFRGKRYDTTGLGG</sequence>
<evidence type="ECO:0000259" key="2">
    <source>
        <dbReference type="Pfam" id="PF03439"/>
    </source>
</evidence>
<feature type="domain" description="Spt5 KOW" evidence="3">
    <location>
        <begin position="261"/>
        <end position="300"/>
    </location>
</feature>
<dbReference type="Pfam" id="PF23042">
    <property type="entry name" value="KOW1_SPT5"/>
    <property type="match status" value="1"/>
</dbReference>
<name>K5WUH3_AGABU</name>
<dbReference type="eggNOG" id="KOG1999">
    <property type="taxonomic scope" value="Eukaryota"/>
</dbReference>
<keyword evidence="5" id="KW-1185">Reference proteome</keyword>
<dbReference type="EMBL" id="JH971572">
    <property type="protein sequence ID" value="EKM74202.1"/>
    <property type="molecule type" value="Genomic_DNA"/>
</dbReference>
<dbReference type="STRING" id="597362.K5WUH3"/>
<dbReference type="OrthoDB" id="3240105at2759"/>
<accession>K5WUH3</accession>
<dbReference type="CDD" id="cd06081">
    <property type="entry name" value="KOW_Spt5_1"/>
    <property type="match status" value="1"/>
</dbReference>
<dbReference type="GO" id="GO:0032784">
    <property type="term" value="P:regulation of DNA-templated transcription elongation"/>
    <property type="evidence" value="ECO:0007669"/>
    <property type="project" value="InterPro"/>
</dbReference>
<dbReference type="HOGENOM" id="CLU_622502_0_0_1"/>
<dbReference type="RefSeq" id="XP_007335160.1">
    <property type="nucleotide sequence ID" value="XM_007335098.1"/>
</dbReference>
<dbReference type="InterPro" id="IPR039659">
    <property type="entry name" value="SPT5"/>
</dbReference>
<dbReference type="Pfam" id="PF03439">
    <property type="entry name" value="Spt5-NGN"/>
    <property type="match status" value="1"/>
</dbReference>
<feature type="domain" description="NGN" evidence="2">
    <location>
        <begin position="167"/>
        <end position="246"/>
    </location>
</feature>
<reference evidence="5" key="1">
    <citation type="journal article" date="2012" name="Proc. Natl. Acad. Sci. U.S.A.">
        <title>Genome sequence of the button mushroom Agaricus bisporus reveals mechanisms governing adaptation to a humic-rich ecological niche.</title>
        <authorList>
            <person name="Morin E."/>
            <person name="Kohler A."/>
            <person name="Baker A.R."/>
            <person name="Foulongne-Oriol M."/>
            <person name="Lombard V."/>
            <person name="Nagy L.G."/>
            <person name="Ohm R.A."/>
            <person name="Patyshakuliyeva A."/>
            <person name="Brun A."/>
            <person name="Aerts A.L."/>
            <person name="Bailey A.M."/>
            <person name="Billette C."/>
            <person name="Coutinho P.M."/>
            <person name="Deakin G."/>
            <person name="Doddapaneni H."/>
            <person name="Floudas D."/>
            <person name="Grimwood J."/>
            <person name="Hilden K."/>
            <person name="Kuees U."/>
            <person name="LaButti K.M."/>
            <person name="Lapidus A."/>
            <person name="Lindquist E.A."/>
            <person name="Lucas S.M."/>
            <person name="Murat C."/>
            <person name="Riley R.W."/>
            <person name="Salamov A.A."/>
            <person name="Schmutz J."/>
            <person name="Subramanian V."/>
            <person name="Woesten H.A.B."/>
            <person name="Xu J."/>
            <person name="Eastwood D.C."/>
            <person name="Foster G.D."/>
            <person name="Sonnenberg A.S."/>
            <person name="Cullen D."/>
            <person name="de Vries R.P."/>
            <person name="Lundell T."/>
            <person name="Hibbett D.S."/>
            <person name="Henrissat B."/>
            <person name="Burton K.S."/>
            <person name="Kerrigan R.W."/>
            <person name="Challen M.P."/>
            <person name="Grigoriev I.V."/>
            <person name="Martin F."/>
        </authorList>
    </citation>
    <scope>NUCLEOTIDE SEQUENCE [LARGE SCALE GENOMIC DNA]</scope>
    <source>
        <strain evidence="5">JB137-S8 / ATCC MYA-4627 / FGSC 10392</strain>
    </source>
</reference>
<feature type="compositionally biased region" description="Basic and acidic residues" evidence="1">
    <location>
        <begin position="304"/>
        <end position="319"/>
    </location>
</feature>
<dbReference type="Gene3D" id="3.30.70.940">
    <property type="entry name" value="NusG, N-terminal domain"/>
    <property type="match status" value="1"/>
</dbReference>
<dbReference type="GO" id="GO:0032044">
    <property type="term" value="C:DSIF complex"/>
    <property type="evidence" value="ECO:0007669"/>
    <property type="project" value="TreeGrafter"/>
</dbReference>
<dbReference type="Proteomes" id="UP000008493">
    <property type="component" value="Unassembled WGS sequence"/>
</dbReference>
<dbReference type="PANTHER" id="PTHR11125:SF7">
    <property type="entry name" value="TRANSCRIPTION ELONGATION FACTOR SPT5"/>
    <property type="match status" value="1"/>
</dbReference>
<feature type="compositionally biased region" description="Acidic residues" evidence="1">
    <location>
        <begin position="320"/>
        <end position="373"/>
    </location>
</feature>
<dbReference type="GeneID" id="18827958"/>
<evidence type="ECO:0000313" key="5">
    <source>
        <dbReference type="Proteomes" id="UP000008493"/>
    </source>
</evidence>
<evidence type="ECO:0000313" key="4">
    <source>
        <dbReference type="EMBL" id="EKM74202.1"/>
    </source>
</evidence>